<keyword evidence="1 2" id="KW-0443">Lipid metabolism</keyword>
<keyword evidence="2" id="KW-0378">Hydrolase</keyword>
<dbReference type="RefSeq" id="WP_006372297.1">
    <property type="nucleotide sequence ID" value="NZ_JAAXPC010000003.1"/>
</dbReference>
<proteinExistence type="predicted"/>
<evidence type="ECO:0000256" key="2">
    <source>
        <dbReference type="PROSITE-ProRule" id="PRU01161"/>
    </source>
</evidence>
<dbReference type="PROSITE" id="PS51635">
    <property type="entry name" value="PNPLA"/>
    <property type="match status" value="1"/>
</dbReference>
<protein>
    <submittedName>
        <fullName evidence="4">Patatin-like phospholipase family protein</fullName>
    </submittedName>
</protein>
<dbReference type="AlphaFoldDB" id="A0A846WM21"/>
<feature type="short sequence motif" description="DGA/G" evidence="2">
    <location>
        <begin position="196"/>
        <end position="198"/>
    </location>
</feature>
<feature type="short sequence motif" description="GXSXG" evidence="2">
    <location>
        <begin position="41"/>
        <end position="45"/>
    </location>
</feature>
<feature type="active site" description="Nucleophile" evidence="2">
    <location>
        <position position="43"/>
    </location>
</feature>
<accession>A0A846WM21</accession>
<dbReference type="GO" id="GO:0016787">
    <property type="term" value="F:hydrolase activity"/>
    <property type="evidence" value="ECO:0007669"/>
    <property type="project" value="UniProtKB-UniRule"/>
</dbReference>
<dbReference type="EMBL" id="JAAXPC010000003">
    <property type="protein sequence ID" value="NKY01341.1"/>
    <property type="molecule type" value="Genomic_DNA"/>
</dbReference>
<name>A0A846WM21_9ACTN</name>
<reference evidence="4 5" key="1">
    <citation type="submission" date="2020-04" db="EMBL/GenBank/DDBJ databases">
        <title>MicrobeNet Type strains.</title>
        <authorList>
            <person name="Nicholson A.C."/>
        </authorList>
    </citation>
    <scope>NUCLEOTIDE SEQUENCE [LARGE SCALE GENOMIC DNA]</scope>
    <source>
        <strain evidence="4 5">ATCC BAA-14</strain>
    </source>
</reference>
<sequence>MATAIVLGGGGLVGIGWMTGVLAALEEAGALRLGDAAAVIGTSAGSAVGTAILQSGSAADQFDIMVRASRRNDELTPEGDVASALEAFFEVASSGAPRAERARRFVELSHTHAGTEPGRRRAAVRGRYTSEIWPENLQITALREDGELTVFTAEERAVPDGARSVAGDDLTDAVTASCAVPGIWPTVTIGGAEYIDGGSFSPTNAHLAAGFDEVIVIAPMLDDPDTVTPQVATVLCAARVITPSQRSAAGFGTNPLDPDIRGVAAVLGYDDGVLALTSSEWSASA</sequence>
<dbReference type="InterPro" id="IPR002641">
    <property type="entry name" value="PNPLA_dom"/>
</dbReference>
<dbReference type="Pfam" id="PF01734">
    <property type="entry name" value="Patatin"/>
    <property type="match status" value="1"/>
</dbReference>
<dbReference type="Proteomes" id="UP000563898">
    <property type="component" value="Unassembled WGS sequence"/>
</dbReference>
<gene>
    <name evidence="4" type="ORF">HGA05_07125</name>
</gene>
<feature type="short sequence motif" description="GXGXXG" evidence="2">
    <location>
        <begin position="9"/>
        <end position="14"/>
    </location>
</feature>
<organism evidence="4 5">
    <name type="scientific">Gordonia polyisoprenivorans</name>
    <dbReference type="NCBI Taxonomy" id="84595"/>
    <lineage>
        <taxon>Bacteria</taxon>
        <taxon>Bacillati</taxon>
        <taxon>Actinomycetota</taxon>
        <taxon>Actinomycetes</taxon>
        <taxon>Mycobacteriales</taxon>
        <taxon>Gordoniaceae</taxon>
        <taxon>Gordonia</taxon>
    </lineage>
</organism>
<dbReference type="SUPFAM" id="SSF52151">
    <property type="entry name" value="FabD/lysophospholipase-like"/>
    <property type="match status" value="1"/>
</dbReference>
<keyword evidence="2" id="KW-0442">Lipid degradation</keyword>
<dbReference type="GO" id="GO:0016042">
    <property type="term" value="P:lipid catabolic process"/>
    <property type="evidence" value="ECO:0007669"/>
    <property type="project" value="UniProtKB-UniRule"/>
</dbReference>
<evidence type="ECO:0000259" key="3">
    <source>
        <dbReference type="PROSITE" id="PS51635"/>
    </source>
</evidence>
<evidence type="ECO:0000313" key="5">
    <source>
        <dbReference type="Proteomes" id="UP000563898"/>
    </source>
</evidence>
<dbReference type="InterPro" id="IPR016035">
    <property type="entry name" value="Acyl_Trfase/lysoPLipase"/>
</dbReference>
<feature type="active site" description="Proton acceptor" evidence="2">
    <location>
        <position position="196"/>
    </location>
</feature>
<dbReference type="Gene3D" id="3.40.1090.10">
    <property type="entry name" value="Cytosolic phospholipase A2 catalytic domain"/>
    <property type="match status" value="2"/>
</dbReference>
<evidence type="ECO:0000313" key="4">
    <source>
        <dbReference type="EMBL" id="NKY01341.1"/>
    </source>
</evidence>
<evidence type="ECO:0000256" key="1">
    <source>
        <dbReference type="ARBA" id="ARBA00023098"/>
    </source>
</evidence>
<comment type="caution">
    <text evidence="4">The sequence shown here is derived from an EMBL/GenBank/DDBJ whole genome shotgun (WGS) entry which is preliminary data.</text>
</comment>
<feature type="domain" description="PNPLA" evidence="3">
    <location>
        <begin position="5"/>
        <end position="209"/>
    </location>
</feature>